<sequence length="54" mass="6136">MPPIATFHSVAGFYWLRALKDDKRLIFKAASEAQKAAEWLMKGQQVEEEERAAA</sequence>
<proteinExistence type="predicted"/>
<gene>
    <name evidence="1" type="ORF">PY32053_04658</name>
</gene>
<evidence type="ECO:0000313" key="2">
    <source>
        <dbReference type="Proteomes" id="UP000272010"/>
    </source>
</evidence>
<dbReference type="Proteomes" id="UP000272010">
    <property type="component" value="Plasmid pYEE5"/>
</dbReference>
<evidence type="ECO:0000313" key="1">
    <source>
        <dbReference type="EMBL" id="AYF04149.1"/>
    </source>
</evidence>
<protein>
    <submittedName>
        <fullName evidence="1">DUF1738 domain-containing protein</fullName>
    </submittedName>
</protein>
<geneLocation type="plasmid" evidence="2">
    <name>pyee5</name>
</geneLocation>
<keyword evidence="1" id="KW-0614">Plasmid</keyword>
<accession>A0A386UV81</accession>
<dbReference type="RefSeq" id="WP_278876655.1">
    <property type="nucleotide sequence ID" value="NZ_CALTWI010000045.1"/>
</dbReference>
<name>A0A386UV81_9RHOB</name>
<reference evidence="2" key="1">
    <citation type="submission" date="2018-07" db="EMBL/GenBank/DDBJ databases">
        <title>Genome Structure of the Opportunistic Pathogen Paracoccus yeei (Alphaproteobacteria) and Identification of Putative Virulence Factors.</title>
        <authorList>
            <person name="Lasek R."/>
            <person name="Szuplewska M."/>
            <person name="Mitura M."/>
            <person name="Decewicz P."/>
            <person name="Chmielowska C."/>
            <person name="Pawlot A."/>
            <person name="Sentkowska D."/>
            <person name="Czarnecki J."/>
            <person name="Bartosik D."/>
        </authorList>
    </citation>
    <scope>NUCLEOTIDE SEQUENCE [LARGE SCALE GENOMIC DNA]</scope>
    <source>
        <strain evidence="2">CCUG 32053</strain>
        <plasmid evidence="2">pyee5</plasmid>
    </source>
</reference>
<organism evidence="1 2">
    <name type="scientific">Paracoccus yeei</name>
    <dbReference type="NCBI Taxonomy" id="147645"/>
    <lineage>
        <taxon>Bacteria</taxon>
        <taxon>Pseudomonadati</taxon>
        <taxon>Pseudomonadota</taxon>
        <taxon>Alphaproteobacteria</taxon>
        <taxon>Rhodobacterales</taxon>
        <taxon>Paracoccaceae</taxon>
        <taxon>Paracoccus</taxon>
    </lineage>
</organism>
<dbReference type="EMBL" id="CP031083">
    <property type="protein sequence ID" value="AYF04149.1"/>
    <property type="molecule type" value="Genomic_DNA"/>
</dbReference>
<dbReference type="AlphaFoldDB" id="A0A386UV81"/>